<protein>
    <submittedName>
        <fullName evidence="2">Magnesium chelatase subunit ChlD-like protein</fullName>
    </submittedName>
</protein>
<keyword evidence="3" id="KW-1185">Reference proteome</keyword>
<comment type="caution">
    <text evidence="2">The sequence shown here is derived from an EMBL/GenBank/DDBJ whole genome shotgun (WGS) entry which is preliminary data.</text>
</comment>
<evidence type="ECO:0000313" key="2">
    <source>
        <dbReference type="EMBL" id="MDR7094282.1"/>
    </source>
</evidence>
<accession>A0ABU1VA13</accession>
<evidence type="ECO:0000313" key="3">
    <source>
        <dbReference type="Proteomes" id="UP001265550"/>
    </source>
</evidence>
<dbReference type="InterPro" id="IPR002035">
    <property type="entry name" value="VWF_A"/>
</dbReference>
<evidence type="ECO:0000259" key="1">
    <source>
        <dbReference type="Pfam" id="PF13519"/>
    </source>
</evidence>
<dbReference type="Gene3D" id="3.40.50.410">
    <property type="entry name" value="von Willebrand factor, type A domain"/>
    <property type="match status" value="1"/>
</dbReference>
<dbReference type="SUPFAM" id="SSF53300">
    <property type="entry name" value="vWA-like"/>
    <property type="match status" value="1"/>
</dbReference>
<dbReference type="PANTHER" id="PTHR35023:SF1">
    <property type="entry name" value="MG-PROTOPORPHYRIN IX CHELATASE"/>
    <property type="match status" value="1"/>
</dbReference>
<reference evidence="2 3" key="1">
    <citation type="submission" date="2023-07" db="EMBL/GenBank/DDBJ databases">
        <title>Sorghum-associated microbial communities from plants grown in Nebraska, USA.</title>
        <authorList>
            <person name="Schachtman D."/>
        </authorList>
    </citation>
    <scope>NUCLEOTIDE SEQUENCE [LARGE SCALE GENOMIC DNA]</scope>
    <source>
        <strain evidence="2 3">BE240</strain>
    </source>
</reference>
<dbReference type="EMBL" id="JAVDWE010000004">
    <property type="protein sequence ID" value="MDR7094282.1"/>
    <property type="molecule type" value="Genomic_DNA"/>
</dbReference>
<gene>
    <name evidence="2" type="ORF">J2X09_002020</name>
</gene>
<sequence length="224" mass="23935">MSHPGPHAPQAPGGRRWQAPQALERPTLARHAARPAEAKGTGIHWLRTLQAKGSQRLAAAHLRHQPVNARPPGLHLIALDTSGSMQRGGRLAWAKGYAARLIEQAARAGDHVALLCFGGQGVQLLLPPGPARVAGSARVRPVGGGGGTPLVACLREAERLLRKARHARGENCLWLLTDGRTLEQPMAPAAAGHIVVVDFDDPLKPVGRCAAWAERWHAEHRLPV</sequence>
<dbReference type="InterPro" id="IPR036465">
    <property type="entry name" value="vWFA_dom_sf"/>
</dbReference>
<dbReference type="RefSeq" id="WP_310308140.1">
    <property type="nucleotide sequence ID" value="NZ_JAVDWE010000004.1"/>
</dbReference>
<dbReference type="Proteomes" id="UP001265550">
    <property type="component" value="Unassembled WGS sequence"/>
</dbReference>
<feature type="domain" description="VWFA" evidence="1">
    <location>
        <begin position="76"/>
        <end position="179"/>
    </location>
</feature>
<name>A0ABU1VA13_9BURK</name>
<proteinExistence type="predicted"/>
<dbReference type="InterPro" id="IPR052989">
    <property type="entry name" value="Mg-chelatase_DI-like"/>
</dbReference>
<dbReference type="PANTHER" id="PTHR35023">
    <property type="entry name" value="CHELATASE-RELATED"/>
    <property type="match status" value="1"/>
</dbReference>
<organism evidence="2 3">
    <name type="scientific">Hydrogenophaga laconesensis</name>
    <dbReference type="NCBI Taxonomy" id="1805971"/>
    <lineage>
        <taxon>Bacteria</taxon>
        <taxon>Pseudomonadati</taxon>
        <taxon>Pseudomonadota</taxon>
        <taxon>Betaproteobacteria</taxon>
        <taxon>Burkholderiales</taxon>
        <taxon>Comamonadaceae</taxon>
        <taxon>Hydrogenophaga</taxon>
    </lineage>
</organism>
<dbReference type="Pfam" id="PF13519">
    <property type="entry name" value="VWA_2"/>
    <property type="match status" value="1"/>
</dbReference>